<gene>
    <name evidence="1" type="ORF">P167DRAFT_541440</name>
</gene>
<proteinExistence type="predicted"/>
<evidence type="ECO:0000313" key="2">
    <source>
        <dbReference type="Proteomes" id="UP000277580"/>
    </source>
</evidence>
<name>A0A3N4L3J8_9PEZI</name>
<keyword evidence="2" id="KW-1185">Reference proteome</keyword>
<dbReference type="InParanoid" id="A0A3N4L3J8"/>
<evidence type="ECO:0000313" key="1">
    <source>
        <dbReference type="EMBL" id="RPB17393.1"/>
    </source>
</evidence>
<dbReference type="AlphaFoldDB" id="A0A3N4L3J8"/>
<reference evidence="1 2" key="1">
    <citation type="journal article" date="2018" name="Nat. Ecol. Evol.">
        <title>Pezizomycetes genomes reveal the molecular basis of ectomycorrhizal truffle lifestyle.</title>
        <authorList>
            <person name="Murat C."/>
            <person name="Payen T."/>
            <person name="Noel B."/>
            <person name="Kuo A."/>
            <person name="Morin E."/>
            <person name="Chen J."/>
            <person name="Kohler A."/>
            <person name="Krizsan K."/>
            <person name="Balestrini R."/>
            <person name="Da Silva C."/>
            <person name="Montanini B."/>
            <person name="Hainaut M."/>
            <person name="Levati E."/>
            <person name="Barry K.W."/>
            <person name="Belfiori B."/>
            <person name="Cichocki N."/>
            <person name="Clum A."/>
            <person name="Dockter R.B."/>
            <person name="Fauchery L."/>
            <person name="Guy J."/>
            <person name="Iotti M."/>
            <person name="Le Tacon F."/>
            <person name="Lindquist E.A."/>
            <person name="Lipzen A."/>
            <person name="Malagnac F."/>
            <person name="Mello A."/>
            <person name="Molinier V."/>
            <person name="Miyauchi S."/>
            <person name="Poulain J."/>
            <person name="Riccioni C."/>
            <person name="Rubini A."/>
            <person name="Sitrit Y."/>
            <person name="Splivallo R."/>
            <person name="Traeger S."/>
            <person name="Wang M."/>
            <person name="Zifcakova L."/>
            <person name="Wipf D."/>
            <person name="Zambonelli A."/>
            <person name="Paolocci F."/>
            <person name="Nowrousian M."/>
            <person name="Ottonello S."/>
            <person name="Baldrian P."/>
            <person name="Spatafora J.W."/>
            <person name="Henrissat B."/>
            <person name="Nagy L.G."/>
            <person name="Aury J.M."/>
            <person name="Wincker P."/>
            <person name="Grigoriev I.V."/>
            <person name="Bonfante P."/>
            <person name="Martin F.M."/>
        </authorList>
    </citation>
    <scope>NUCLEOTIDE SEQUENCE [LARGE SCALE GENOMIC DNA]</scope>
    <source>
        <strain evidence="1 2">CCBAS932</strain>
    </source>
</reference>
<dbReference type="EMBL" id="ML119106">
    <property type="protein sequence ID" value="RPB17393.1"/>
    <property type="molecule type" value="Genomic_DNA"/>
</dbReference>
<protein>
    <submittedName>
        <fullName evidence="1">Uncharacterized protein</fullName>
    </submittedName>
</protein>
<accession>A0A3N4L3J8</accession>
<dbReference type="Proteomes" id="UP000277580">
    <property type="component" value="Unassembled WGS sequence"/>
</dbReference>
<sequence length="176" mass="20376">MGEPKIILIFCTAFLASSYIISCDFSVQMYSNGIPNLHYSFLDQDILVLESQKAPYSYFYSLSTPFTLEKTSVHKIWAKPGERENVRGRLMLVFALGIYWHHRIRSIRTGTNEHYWNWDNFLQNKFGLSNMVLEMRARGRTGGVQTPRSWNNQTETWTRPGSVTLPSLCAHSLPDY</sequence>
<organism evidence="1 2">
    <name type="scientific">Morchella conica CCBAS932</name>
    <dbReference type="NCBI Taxonomy" id="1392247"/>
    <lineage>
        <taxon>Eukaryota</taxon>
        <taxon>Fungi</taxon>
        <taxon>Dikarya</taxon>
        <taxon>Ascomycota</taxon>
        <taxon>Pezizomycotina</taxon>
        <taxon>Pezizomycetes</taxon>
        <taxon>Pezizales</taxon>
        <taxon>Morchellaceae</taxon>
        <taxon>Morchella</taxon>
    </lineage>
</organism>